<name>A0A545TT40_9PROT</name>
<sequence length="83" mass="9728">MKEHSDLWMWVSGGLAATIAWLFKLIITTRNELSGHKLHVAHKYVCKDDIRQMVKEVKEHTDERADRIEDKVDRLIADRSEGR</sequence>
<dbReference type="AlphaFoldDB" id="A0A545TT40"/>
<proteinExistence type="predicted"/>
<dbReference type="RefSeq" id="WP_142896024.1">
    <property type="nucleotide sequence ID" value="NZ_ML660054.1"/>
</dbReference>
<evidence type="ECO:0000313" key="2">
    <source>
        <dbReference type="EMBL" id="TQV80311.1"/>
    </source>
</evidence>
<comment type="caution">
    <text evidence="2">The sequence shown here is derived from an EMBL/GenBank/DDBJ whole genome shotgun (WGS) entry which is preliminary data.</text>
</comment>
<protein>
    <submittedName>
        <fullName evidence="2">Uncharacterized protein</fullName>
    </submittedName>
</protein>
<gene>
    <name evidence="2" type="ORF">FKG95_08945</name>
</gene>
<evidence type="ECO:0000256" key="1">
    <source>
        <dbReference type="SAM" id="Phobius"/>
    </source>
</evidence>
<reference evidence="2 3" key="1">
    <citation type="submission" date="2019-06" db="EMBL/GenBank/DDBJ databases">
        <title>Whole genome sequence for Rhodospirillaceae sp. R148.</title>
        <authorList>
            <person name="Wang G."/>
        </authorList>
    </citation>
    <scope>NUCLEOTIDE SEQUENCE [LARGE SCALE GENOMIC DNA]</scope>
    <source>
        <strain evidence="2 3">R148</strain>
    </source>
</reference>
<dbReference type="EMBL" id="VHSH01000003">
    <property type="protein sequence ID" value="TQV80311.1"/>
    <property type="molecule type" value="Genomic_DNA"/>
</dbReference>
<evidence type="ECO:0000313" key="3">
    <source>
        <dbReference type="Proteomes" id="UP000315252"/>
    </source>
</evidence>
<feature type="transmembrane region" description="Helical" evidence="1">
    <location>
        <begin position="7"/>
        <end position="27"/>
    </location>
</feature>
<accession>A0A545TT40</accession>
<keyword evidence="1" id="KW-0812">Transmembrane</keyword>
<dbReference type="Proteomes" id="UP000315252">
    <property type="component" value="Unassembled WGS sequence"/>
</dbReference>
<organism evidence="2 3">
    <name type="scientific">Denitrobaculum tricleocarpae</name>
    <dbReference type="NCBI Taxonomy" id="2591009"/>
    <lineage>
        <taxon>Bacteria</taxon>
        <taxon>Pseudomonadati</taxon>
        <taxon>Pseudomonadota</taxon>
        <taxon>Alphaproteobacteria</taxon>
        <taxon>Rhodospirillales</taxon>
        <taxon>Rhodospirillaceae</taxon>
        <taxon>Denitrobaculum</taxon>
    </lineage>
</organism>
<keyword evidence="3" id="KW-1185">Reference proteome</keyword>
<keyword evidence="1" id="KW-0472">Membrane</keyword>
<keyword evidence="1" id="KW-1133">Transmembrane helix</keyword>
<dbReference type="OrthoDB" id="8117504at2"/>